<gene>
    <name evidence="1" type="ORF">HaLaN_32087</name>
</gene>
<reference evidence="1 2" key="1">
    <citation type="submission" date="2020-02" db="EMBL/GenBank/DDBJ databases">
        <title>Draft genome sequence of Haematococcus lacustris strain NIES-144.</title>
        <authorList>
            <person name="Morimoto D."/>
            <person name="Nakagawa S."/>
            <person name="Yoshida T."/>
            <person name="Sawayama S."/>
        </authorList>
    </citation>
    <scope>NUCLEOTIDE SEQUENCE [LARGE SCALE GENOMIC DNA]</scope>
    <source>
        <strain evidence="1 2">NIES-144</strain>
    </source>
</reference>
<dbReference type="EMBL" id="BLLF01007158">
    <property type="protein sequence ID" value="GFH32806.1"/>
    <property type="molecule type" value="Genomic_DNA"/>
</dbReference>
<sequence length="70" mass="7869">MGQGQVEKRAKTALALHAQDKSDIMNNDALVSYLHRMQVLELPVTNTMYKQVYPAVNGQGFVCSVSRMER</sequence>
<dbReference type="Proteomes" id="UP000485058">
    <property type="component" value="Unassembled WGS sequence"/>
</dbReference>
<accession>A0A6A0AJ54</accession>
<evidence type="ECO:0000313" key="1">
    <source>
        <dbReference type="EMBL" id="GFH32806.1"/>
    </source>
</evidence>
<feature type="non-terminal residue" evidence="1">
    <location>
        <position position="1"/>
    </location>
</feature>
<evidence type="ECO:0000313" key="2">
    <source>
        <dbReference type="Proteomes" id="UP000485058"/>
    </source>
</evidence>
<protein>
    <submittedName>
        <fullName evidence="1">Uncharacterized protein</fullName>
    </submittedName>
</protein>
<proteinExistence type="predicted"/>
<dbReference type="AlphaFoldDB" id="A0A6A0AJ54"/>
<feature type="non-terminal residue" evidence="1">
    <location>
        <position position="70"/>
    </location>
</feature>
<organism evidence="1 2">
    <name type="scientific">Haematococcus lacustris</name>
    <name type="common">Green alga</name>
    <name type="synonym">Haematococcus pluvialis</name>
    <dbReference type="NCBI Taxonomy" id="44745"/>
    <lineage>
        <taxon>Eukaryota</taxon>
        <taxon>Viridiplantae</taxon>
        <taxon>Chlorophyta</taxon>
        <taxon>core chlorophytes</taxon>
        <taxon>Chlorophyceae</taxon>
        <taxon>CS clade</taxon>
        <taxon>Chlamydomonadales</taxon>
        <taxon>Haematococcaceae</taxon>
        <taxon>Haematococcus</taxon>
    </lineage>
</organism>
<keyword evidence="2" id="KW-1185">Reference proteome</keyword>
<comment type="caution">
    <text evidence="1">The sequence shown here is derived from an EMBL/GenBank/DDBJ whole genome shotgun (WGS) entry which is preliminary data.</text>
</comment>
<name>A0A6A0AJ54_HAELA</name>